<dbReference type="AlphaFoldDB" id="A0A370HUM6"/>
<organism evidence="11 12">
    <name type="scientific">Microvirga subterranea</name>
    <dbReference type="NCBI Taxonomy" id="186651"/>
    <lineage>
        <taxon>Bacteria</taxon>
        <taxon>Pseudomonadati</taxon>
        <taxon>Pseudomonadota</taxon>
        <taxon>Alphaproteobacteria</taxon>
        <taxon>Hyphomicrobiales</taxon>
        <taxon>Methylobacteriaceae</taxon>
        <taxon>Microvirga</taxon>
    </lineage>
</organism>
<reference evidence="11 12" key="1">
    <citation type="submission" date="2018-07" db="EMBL/GenBank/DDBJ databases">
        <title>Genomic Encyclopedia of Type Strains, Phase IV (KMG-IV): sequencing the most valuable type-strain genomes for metagenomic binning, comparative biology and taxonomic classification.</title>
        <authorList>
            <person name="Goeker M."/>
        </authorList>
    </citation>
    <scope>NUCLEOTIDE SEQUENCE [LARGE SCALE GENOMIC DNA]</scope>
    <source>
        <strain evidence="11 12">DSM 14364</strain>
    </source>
</reference>
<accession>A0A370HUM6</accession>
<dbReference type="Pfam" id="PF01379">
    <property type="entry name" value="Porphobil_deam"/>
    <property type="match status" value="1"/>
</dbReference>
<evidence type="ECO:0000259" key="10">
    <source>
        <dbReference type="Pfam" id="PF03900"/>
    </source>
</evidence>
<evidence type="ECO:0000256" key="1">
    <source>
        <dbReference type="ARBA" id="ARBA00002869"/>
    </source>
</evidence>
<dbReference type="EMBL" id="QQBB01000001">
    <property type="protein sequence ID" value="RDI62085.1"/>
    <property type="molecule type" value="Genomic_DNA"/>
</dbReference>
<dbReference type="Gene3D" id="3.30.160.40">
    <property type="entry name" value="Porphobilinogen deaminase, C-terminal domain"/>
    <property type="match status" value="1"/>
</dbReference>
<comment type="catalytic activity">
    <reaction evidence="7 8">
        <text>4 porphobilinogen + H2O = hydroxymethylbilane + 4 NH4(+)</text>
        <dbReference type="Rhea" id="RHEA:13185"/>
        <dbReference type="ChEBI" id="CHEBI:15377"/>
        <dbReference type="ChEBI" id="CHEBI:28938"/>
        <dbReference type="ChEBI" id="CHEBI:57845"/>
        <dbReference type="ChEBI" id="CHEBI:58126"/>
        <dbReference type="EC" id="2.5.1.61"/>
    </reaction>
</comment>
<sequence length="308" mass="32288">MADAPTLVIGTRGSPLALAQAHETQARLGAAHGLAPERLPLSIIKTTGDAIQDRPLSEAGGKGLFTKELDIALLDGDIDLAVHSAKDLPTALPEGIVIAGYLPREDVRDAFISRRFKSLADLPAGAVVGSASLRRQAQLRRLRPDIEVTLLRGNVQTRLAKLDRGEVDATLLAMAGLRRLGLTDHVSATLDVTDFLPAVGQGAIAIAIRADDGRVAQAVAAILDAPTGHALAAERAFLTVLDGSCRTPIAGHARLDGNSLEIRGMVLRPDGSETLEVVRRGDASDAATLGREAGLDLRSRMPAGFLNS</sequence>
<dbReference type="PANTHER" id="PTHR11557:SF0">
    <property type="entry name" value="PORPHOBILINOGEN DEAMINASE"/>
    <property type="match status" value="1"/>
</dbReference>
<keyword evidence="12" id="KW-1185">Reference proteome</keyword>
<dbReference type="PIRSF" id="PIRSF001438">
    <property type="entry name" value="4pyrrol_synth_OHMeBilane_synth"/>
    <property type="match status" value="1"/>
</dbReference>
<comment type="miscellaneous">
    <text evidence="8">The porphobilinogen subunits are added to the dipyrromethane group.</text>
</comment>
<dbReference type="Pfam" id="PF03900">
    <property type="entry name" value="Porphobil_deamC"/>
    <property type="match status" value="1"/>
</dbReference>
<protein>
    <recommendedName>
        <fullName evidence="8">Porphobilinogen deaminase</fullName>
        <shortName evidence="8">PBG</shortName>
        <ecNumber evidence="8">2.5.1.61</ecNumber>
    </recommendedName>
    <alternativeName>
        <fullName evidence="8">Hydroxymethylbilane synthase</fullName>
        <shortName evidence="8">HMBS</shortName>
    </alternativeName>
    <alternativeName>
        <fullName evidence="8">Pre-uroporphyrinogen synthase</fullName>
    </alternativeName>
</protein>
<evidence type="ECO:0000256" key="7">
    <source>
        <dbReference type="ARBA" id="ARBA00048169"/>
    </source>
</evidence>
<comment type="subunit">
    <text evidence="4 8">Monomer.</text>
</comment>
<feature type="domain" description="Porphobilinogen deaminase C-terminal" evidence="10">
    <location>
        <begin position="232"/>
        <end position="297"/>
    </location>
</feature>
<evidence type="ECO:0000256" key="5">
    <source>
        <dbReference type="ARBA" id="ARBA00022679"/>
    </source>
</evidence>
<evidence type="ECO:0000256" key="3">
    <source>
        <dbReference type="ARBA" id="ARBA00005638"/>
    </source>
</evidence>
<dbReference type="PANTHER" id="PTHR11557">
    <property type="entry name" value="PORPHOBILINOGEN DEAMINASE"/>
    <property type="match status" value="1"/>
</dbReference>
<evidence type="ECO:0000256" key="4">
    <source>
        <dbReference type="ARBA" id="ARBA00011245"/>
    </source>
</evidence>
<evidence type="ECO:0000313" key="12">
    <source>
        <dbReference type="Proteomes" id="UP000254925"/>
    </source>
</evidence>
<comment type="similarity">
    <text evidence="3 8">Belongs to the HMBS family.</text>
</comment>
<comment type="caution">
    <text evidence="11">The sequence shown here is derived from an EMBL/GenBank/DDBJ whole genome shotgun (WGS) entry which is preliminary data.</text>
</comment>
<dbReference type="InterPro" id="IPR036803">
    <property type="entry name" value="Porphobilinogen_deaminase_C_sf"/>
</dbReference>
<comment type="cofactor">
    <cofactor evidence="8">
        <name>dipyrromethane</name>
        <dbReference type="ChEBI" id="CHEBI:60342"/>
    </cofactor>
    <text evidence="8">Binds 1 dipyrromethane group covalently.</text>
</comment>
<dbReference type="UniPathway" id="UPA00251">
    <property type="reaction ID" value="UER00319"/>
</dbReference>
<comment type="pathway">
    <text evidence="2">Porphyrin-containing compound metabolism; protoporphyrin-IX biosynthesis; coproporphyrinogen-III from 5-aminolevulinate: step 2/4.</text>
</comment>
<feature type="modified residue" description="S-(dipyrrolylmethanemethyl)cysteine" evidence="8">
    <location>
        <position position="245"/>
    </location>
</feature>
<dbReference type="InterPro" id="IPR022417">
    <property type="entry name" value="Porphobilin_deaminase_N"/>
</dbReference>
<dbReference type="InterPro" id="IPR022419">
    <property type="entry name" value="Porphobilin_deaminase_cofac_BS"/>
</dbReference>
<dbReference type="InterPro" id="IPR022418">
    <property type="entry name" value="Porphobilinogen_deaminase_C"/>
</dbReference>
<dbReference type="SUPFAM" id="SSF53850">
    <property type="entry name" value="Periplasmic binding protein-like II"/>
    <property type="match status" value="1"/>
</dbReference>
<dbReference type="GO" id="GO:0005737">
    <property type="term" value="C:cytoplasm"/>
    <property type="evidence" value="ECO:0007669"/>
    <property type="project" value="UniProtKB-UniRule"/>
</dbReference>
<proteinExistence type="inferred from homology"/>
<comment type="function">
    <text evidence="1 8">Tetrapolymerization of the monopyrrole PBG into the hydroxymethylbilane pre-uroporphyrinogen in several discrete steps.</text>
</comment>
<feature type="domain" description="Porphobilinogen deaminase N-terminal" evidence="9">
    <location>
        <begin position="7"/>
        <end position="216"/>
    </location>
</feature>
<dbReference type="EC" id="2.5.1.61" evidence="8"/>
<dbReference type="GO" id="GO:0004418">
    <property type="term" value="F:hydroxymethylbilane synthase activity"/>
    <property type="evidence" value="ECO:0007669"/>
    <property type="project" value="UniProtKB-UniRule"/>
</dbReference>
<evidence type="ECO:0000313" key="11">
    <source>
        <dbReference type="EMBL" id="RDI62085.1"/>
    </source>
</evidence>
<dbReference type="GO" id="GO:0006782">
    <property type="term" value="P:protoporphyrinogen IX biosynthetic process"/>
    <property type="evidence" value="ECO:0007669"/>
    <property type="project" value="UniProtKB-UniRule"/>
</dbReference>
<dbReference type="InterPro" id="IPR000860">
    <property type="entry name" value="HemC"/>
</dbReference>
<dbReference type="FunFam" id="3.40.190.10:FF:000005">
    <property type="entry name" value="Porphobilinogen deaminase"/>
    <property type="match status" value="1"/>
</dbReference>
<dbReference type="Proteomes" id="UP000254925">
    <property type="component" value="Unassembled WGS sequence"/>
</dbReference>
<dbReference type="NCBIfam" id="TIGR00212">
    <property type="entry name" value="hemC"/>
    <property type="match status" value="1"/>
</dbReference>
<dbReference type="SUPFAM" id="SSF54782">
    <property type="entry name" value="Porphobilinogen deaminase (hydroxymethylbilane synthase), C-terminal domain"/>
    <property type="match status" value="1"/>
</dbReference>
<evidence type="ECO:0000256" key="6">
    <source>
        <dbReference type="ARBA" id="ARBA00023244"/>
    </source>
</evidence>
<evidence type="ECO:0000256" key="2">
    <source>
        <dbReference type="ARBA" id="ARBA00004735"/>
    </source>
</evidence>
<dbReference type="PROSITE" id="PS00533">
    <property type="entry name" value="PORPHOBILINOGEN_DEAM"/>
    <property type="match status" value="1"/>
</dbReference>
<evidence type="ECO:0000259" key="9">
    <source>
        <dbReference type="Pfam" id="PF01379"/>
    </source>
</evidence>
<dbReference type="PRINTS" id="PR00151">
    <property type="entry name" value="PORPHBDMNASE"/>
</dbReference>
<dbReference type="HAMAP" id="MF_00260">
    <property type="entry name" value="Porphobil_deam"/>
    <property type="match status" value="1"/>
</dbReference>
<dbReference type="Gene3D" id="3.40.190.10">
    <property type="entry name" value="Periplasmic binding protein-like II"/>
    <property type="match status" value="2"/>
</dbReference>
<dbReference type="OrthoDB" id="9810298at2"/>
<keyword evidence="5 8" id="KW-0808">Transferase</keyword>
<name>A0A370HUM6_9HYPH</name>
<evidence type="ECO:0000256" key="8">
    <source>
        <dbReference type="HAMAP-Rule" id="MF_00260"/>
    </source>
</evidence>
<keyword evidence="6 8" id="KW-0627">Porphyrin biosynthesis</keyword>
<gene>
    <name evidence="8" type="primary">hemC</name>
    <name evidence="11" type="ORF">DES45_101352</name>
</gene>
<dbReference type="RefSeq" id="WP_114768241.1">
    <property type="nucleotide sequence ID" value="NZ_QQBB01000001.1"/>
</dbReference>